<name>A0ABD0KSU4_9CAEN</name>
<comment type="caution">
    <text evidence="1">The sequence shown here is derived from an EMBL/GenBank/DDBJ whole genome shotgun (WGS) entry which is preliminary data.</text>
</comment>
<dbReference type="AlphaFoldDB" id="A0ABD0KSU4"/>
<evidence type="ECO:0000313" key="2">
    <source>
        <dbReference type="Proteomes" id="UP001519460"/>
    </source>
</evidence>
<evidence type="ECO:0000313" key="1">
    <source>
        <dbReference type="EMBL" id="KAK7490289.1"/>
    </source>
</evidence>
<keyword evidence="2" id="KW-1185">Reference proteome</keyword>
<sequence>MRRGFLHTSRSRAAMLADKVLLLGKKLVAWEGQATGDDLRGSRVPFHARHRSADSLRGIDYCNDCYGKAACRF</sequence>
<accession>A0ABD0KSU4</accession>
<organism evidence="1 2">
    <name type="scientific">Batillaria attramentaria</name>
    <dbReference type="NCBI Taxonomy" id="370345"/>
    <lineage>
        <taxon>Eukaryota</taxon>
        <taxon>Metazoa</taxon>
        <taxon>Spiralia</taxon>
        <taxon>Lophotrochozoa</taxon>
        <taxon>Mollusca</taxon>
        <taxon>Gastropoda</taxon>
        <taxon>Caenogastropoda</taxon>
        <taxon>Sorbeoconcha</taxon>
        <taxon>Cerithioidea</taxon>
        <taxon>Batillariidae</taxon>
        <taxon>Batillaria</taxon>
    </lineage>
</organism>
<dbReference type="EMBL" id="JACVVK020000128">
    <property type="protein sequence ID" value="KAK7490289.1"/>
    <property type="molecule type" value="Genomic_DNA"/>
</dbReference>
<reference evidence="1 2" key="1">
    <citation type="journal article" date="2023" name="Sci. Data">
        <title>Genome assembly of the Korean intertidal mud-creeper Batillaria attramentaria.</title>
        <authorList>
            <person name="Patra A.K."/>
            <person name="Ho P.T."/>
            <person name="Jun S."/>
            <person name="Lee S.J."/>
            <person name="Kim Y."/>
            <person name="Won Y.J."/>
        </authorList>
    </citation>
    <scope>NUCLEOTIDE SEQUENCE [LARGE SCALE GENOMIC DNA]</scope>
    <source>
        <strain evidence="1">Wonlab-2016</strain>
    </source>
</reference>
<gene>
    <name evidence="1" type="ORF">BaRGS_00018450</name>
</gene>
<dbReference type="Proteomes" id="UP001519460">
    <property type="component" value="Unassembled WGS sequence"/>
</dbReference>
<proteinExistence type="predicted"/>
<protein>
    <submittedName>
        <fullName evidence="1">Uncharacterized protein</fullName>
    </submittedName>
</protein>